<name>A0ACC2N1T0_9HYME</name>
<keyword evidence="2" id="KW-1185">Reference proteome</keyword>
<protein>
    <submittedName>
        <fullName evidence="1">Uncharacterized protein</fullName>
    </submittedName>
</protein>
<dbReference type="Proteomes" id="UP001239111">
    <property type="component" value="Chromosome 4"/>
</dbReference>
<gene>
    <name evidence="1" type="ORF">QAD02_006755</name>
</gene>
<sequence length="2303" mass="257888">MAKCDASLDRRSKPRGDQNVSVLKLIGEKLCINGFMYSRTHSKIGNRANWKCIERYRRENNRVKCHARAVTSDPFTSEWIILYEGLEESGHNHEPNPQDVKEAEATVLGILMDPCTDEKPDSNLKTCATKVQEPISPRKAENVEALDKLMDSDSETKQMVQSTTIGGTPNPGGNSRVKRRGPLEDHEVYRQFLAKFAKDPIFGRQRMIEALKIIYSSKQGCLMAYATVLEYIYREEIERDLENLRNNPTVQIFAVNSNKADSSQNDSVEPNHGVLTYPNSDNSRTVETVLTDENATKRISGKDSEQKEHPSPHQGNDADIIPPVPAALPIKDLLSSGASLFNCNRGQPRVKGEIICIDLTNESDKNMKSEPELSINDKTKPLSNQTEQVAYAQRISAPSVQNVGLNITQDSESPLSNLLRDIDSLGPNAPSHCQIHPAMTSNFMCPLYDSVMCQPWNYSLGSYSNLSFQSTAYDVQAYALDKENLGLNRPTVEDISHLPASDSSYKARNPHCKLEQMDAKTIGSRLCIDGFLFITSHIDNVNDKVHWKCRRSCRGNCLAQAISSKPMNGREIIVYKKPKESEHNHPPSPNEVNAAEIAAKLEEAEDCGTLLSSQPSASDCGSSSSGETYNKMDQQVSVLSDTANAMEIDEIDLESRLRSLVRSTTSRATHNSLGYASSPTPPRIIGNRLNIDKFVYIKVNSCINDGVTQIQWQCQRYRTGECYATATTSNSEFGQELIVYEGPDESKHNHSPILTDVEEAEEEAKCSLVKNQSEMNVSKESIDDTHSVCAISSTNLVPELSETREVEEIKNSELLHSNDAEEPSSESPSSNRNPSPAFAWLIGNKLCIDGFIYIKVNSNRKRLYWQCMRCTLGKCNAIAVTSKPSEDQGIVVYKGPFESSHDHPVIDADVEEAEAKTKCIPGGNKTESEITTRSVSKPVLGTARPVPRMIPEVVGFDDNEESNGSKRMKLDENNQSYAREDSNGDHAHQDEMTARLIGKRLYVNGYMYSKHANGPVTTWICRSYRNTGCTVKVFTSDPVSKKKLTVYSENELPDHNHPPSELEVERAELVAQLHRNRSELARLQDNPNSDVANDENDENRAQTGHRSISNKKIAVVTRPESNQPSRQRVTEEPHPSSSKKISRSSNSMRFIGNRLCIDGFVYMRSSRYHGKIRWECQRYRKTGCTGAVNTSDSSLIEKLVVYKISEHNHLSGVTEVKAAEDFARYGHKKQTPKSEVDDQTVGRLVPGCGQVPPKRRRSPSPAEADMSEELPRRSQRATRGTIHVSKTKNRLPGERKHHTSKGNALVNDDDMYRKFLVTFLKKPIFDRDNVVRALTVVYKSYQGRHMGHGIILENREKIEQDLETLRVNPNASITVPIHSPGANSTGTSHVAENKDDENVLKPKKAEVTTLSGSKIQLTTDTSGAQMPPPPNQEVETNSIPPIPAIVTNGDVASSKTPSLTLSQEEPQIKREIYFIDLTDDFDEIKTIKQEPHSTNEMTFQSDQTKATMDTRVNPPPIMQNPHLGYYPQHFHANQFMVPPNFMYPYCNPGPMYPPPFDHNMENPNIGESVNNMQHCFHCRSVVLIKRPFSFDMASHKNSSLLPAQDVHSGIPLNLHANQDVTAVKMIGSRLFINGFLFVKTQTDSSNRVHWQCRRYSTDCCQAKAITSNTGKSKKIILHKELVDDSILHNHLPNYKEVQTAEEIARFEQMEKYESLSINQANIINESGTFSRNQCKTEIQESNSIKIPGNGKSIKSVTKSEPKLQVPFTAMEATNKLVKTIGTALCINGYTYSKTGSNSDSSKVYWQCKRYKKGCYATAITSHPSSGEKLTVHKGLDESKHNHPPIAKDLKRAEEAALCRFKKDESIKRHNAPPTTCNHAIMGTHNGSASNPSASSQIPMEVTRSRKINNELHNPKKIRIDGEDRQSSPPVSKIRDNIAKSRLIEDELIIRGYIYIKPNFKSDRVSWVCKEYRKKGCLGRANTSPPSKGEDLVIYRGPESSKHNHAPNLGKMKEAKEMKFGCKQEPEESAIHTRLHSEKDQSILNHDDSSGPAEVENIEPRRSQRSLAIIARTPVKTKRRRRAKPKDLLKDDQTYRKFLVKFLKKPLFDERSVVQALKVVYISSQSRRKAYSKVLDHREKIEKDLKALRKDFNTDVTAPSNCSNQTSSTVKNKAIGKGGDYEELSEDKFDIAISDSPIMEAAKDSSEVQEHPPPHQDKTINENISSVPTTVAIADSSFSEVTSSTSSSTSNQEELVIKQEIKLVDLTNDVNKNLKLEQERSNNGDTTSQLHQPYVFIKIFLASK</sequence>
<reference evidence="1" key="1">
    <citation type="submission" date="2023-04" db="EMBL/GenBank/DDBJ databases">
        <title>A chromosome-level genome assembly of the parasitoid wasp Eretmocerus hayati.</title>
        <authorList>
            <person name="Zhong Y."/>
            <person name="Liu S."/>
            <person name="Liu Y."/>
        </authorList>
    </citation>
    <scope>NUCLEOTIDE SEQUENCE</scope>
    <source>
        <strain evidence="1">ZJU_SS_LIU_2023</strain>
    </source>
</reference>
<dbReference type="EMBL" id="CM056744">
    <property type="protein sequence ID" value="KAJ8665093.1"/>
    <property type="molecule type" value="Genomic_DNA"/>
</dbReference>
<evidence type="ECO:0000313" key="1">
    <source>
        <dbReference type="EMBL" id="KAJ8665093.1"/>
    </source>
</evidence>
<evidence type="ECO:0000313" key="2">
    <source>
        <dbReference type="Proteomes" id="UP001239111"/>
    </source>
</evidence>
<proteinExistence type="predicted"/>
<organism evidence="1 2">
    <name type="scientific">Eretmocerus hayati</name>
    <dbReference type="NCBI Taxonomy" id="131215"/>
    <lineage>
        <taxon>Eukaryota</taxon>
        <taxon>Metazoa</taxon>
        <taxon>Ecdysozoa</taxon>
        <taxon>Arthropoda</taxon>
        <taxon>Hexapoda</taxon>
        <taxon>Insecta</taxon>
        <taxon>Pterygota</taxon>
        <taxon>Neoptera</taxon>
        <taxon>Endopterygota</taxon>
        <taxon>Hymenoptera</taxon>
        <taxon>Apocrita</taxon>
        <taxon>Proctotrupomorpha</taxon>
        <taxon>Chalcidoidea</taxon>
        <taxon>Aphelinidae</taxon>
        <taxon>Aphelininae</taxon>
        <taxon>Eretmocerus</taxon>
    </lineage>
</organism>
<comment type="caution">
    <text evidence="1">The sequence shown here is derived from an EMBL/GenBank/DDBJ whole genome shotgun (WGS) entry which is preliminary data.</text>
</comment>
<accession>A0ACC2N1T0</accession>